<feature type="region of interest" description="Disordered" evidence="1">
    <location>
        <begin position="232"/>
        <end position="260"/>
    </location>
</feature>
<sequence>MSFEPILRYFLEPFSITFFETFRTLRRGVVKQLNNLLKLSQTDISPEDLFSHIKSNYEFCLKLLEEFYQIVEDITSTIGYYLSVYDISNSKIIEKCHDICDIPNNLIHSPVSFSSLIVNSLAFEYLIRVIDDPDCITRILISLQQNGLTPLVSIHAYLKRATLQKQLLKGKISEAKKFCEIHSIAPVLKERMLMKERLVTLSSLPRSSSSISSSSSSSASMSASSTVSSTYFSQLGRGQEKEKEKHRHRTGGRFSQLSGASKTREMEEFLKKKEGEIIKSTLDLRTSKKHEFPGRLSLSHIHSSRRYSSGVSSKSLTSRPNGTDLCEILTSDMLKKDKSLPREVLMLACDSQRKVHSSSSGSILHTFGDTYSYHIYKPELTWSQFSDSFSEEFLKYAGVTSVSALEQLIAAGVIGFRTPTCVHFMKKMKEESEQCVSPSSLEPVMKSDCEGYHGLNHSRHTLSEGDVDIHYHVDRFQYHPSIPSRSDSYVVSDRDEHRTSVRAYGPSTIPPHRGDEESEVVSHAEDLVTTGEVEHLRMGVHREEGHEGESYGRATGDGEGRSIELIPTPVGSYDGDEETERCGIPPSQVAGGSDESWKTHSFPRLCPACVLQGLLPQLPFLNHKTSLICSISGQTLGSDNEPYLLPNGCIVGGKTLEEVEAKTVGDELCLEVNGIEIFVTKEELKKIFVI</sequence>
<feature type="region of interest" description="Disordered" evidence="1">
    <location>
        <begin position="542"/>
        <end position="563"/>
    </location>
</feature>
<proteinExistence type="predicted"/>
<dbReference type="Proteomes" id="UP001057375">
    <property type="component" value="Unassembled WGS sequence"/>
</dbReference>
<dbReference type="PANTHER" id="PTHR12170:SF2">
    <property type="entry name" value="E3 UBIQUITIN-PROTEIN TRANSFERASE MAEA"/>
    <property type="match status" value="1"/>
</dbReference>
<organism evidence="2 3">
    <name type="scientific">Aduncisulcus paluster</name>
    <dbReference type="NCBI Taxonomy" id="2918883"/>
    <lineage>
        <taxon>Eukaryota</taxon>
        <taxon>Metamonada</taxon>
        <taxon>Carpediemonas-like organisms</taxon>
        <taxon>Aduncisulcus</taxon>
    </lineage>
</organism>
<dbReference type="InterPro" id="IPR045098">
    <property type="entry name" value="Fyv10_fam"/>
</dbReference>
<dbReference type="EMBL" id="BQXS01017728">
    <property type="protein sequence ID" value="GKT16162.1"/>
    <property type="molecule type" value="Genomic_DNA"/>
</dbReference>
<comment type="caution">
    <text evidence="2">The sequence shown here is derived from an EMBL/GenBank/DDBJ whole genome shotgun (WGS) entry which is preliminary data.</text>
</comment>
<evidence type="ECO:0000313" key="2">
    <source>
        <dbReference type="EMBL" id="GKT16162.1"/>
    </source>
</evidence>
<protein>
    <submittedName>
        <fullName evidence="2">Multi-domain containing protein</fullName>
    </submittedName>
</protein>
<reference evidence="2" key="1">
    <citation type="submission" date="2022-03" db="EMBL/GenBank/DDBJ databases">
        <title>Draft genome sequence of Aduncisulcus paluster, a free-living microaerophilic Fornicata.</title>
        <authorList>
            <person name="Yuyama I."/>
            <person name="Kume K."/>
            <person name="Tamura T."/>
            <person name="Inagaki Y."/>
            <person name="Hashimoto T."/>
        </authorList>
    </citation>
    <scope>NUCLEOTIDE SEQUENCE</scope>
    <source>
        <strain evidence="2">NY0171</strain>
    </source>
</reference>
<name>A0ABQ5JT57_9EUKA</name>
<accession>A0ABQ5JT57</accession>
<gene>
    <name evidence="2" type="ORF">ADUPG1_014629</name>
</gene>
<keyword evidence="3" id="KW-1185">Reference proteome</keyword>
<evidence type="ECO:0000256" key="1">
    <source>
        <dbReference type="SAM" id="MobiDB-lite"/>
    </source>
</evidence>
<dbReference type="PANTHER" id="PTHR12170">
    <property type="entry name" value="MACROPHAGE ERYTHROBLAST ATTACHER-RELATED"/>
    <property type="match status" value="1"/>
</dbReference>
<feature type="compositionally biased region" description="Basic and acidic residues" evidence="1">
    <location>
        <begin position="542"/>
        <end position="562"/>
    </location>
</feature>
<evidence type="ECO:0000313" key="3">
    <source>
        <dbReference type="Proteomes" id="UP001057375"/>
    </source>
</evidence>